<dbReference type="PANTHER" id="PTHR46211:SF1">
    <property type="entry name" value="GLYCEROPHOSPHODIESTER PHOSPHODIESTERASE, CYTOPLASMIC"/>
    <property type="match status" value="1"/>
</dbReference>
<reference evidence="2" key="2">
    <citation type="submission" date="2016-01" db="EMBL/GenBank/DDBJ databases">
        <authorList>
            <person name="Hong K.W."/>
        </authorList>
    </citation>
    <scope>NUCLEOTIDE SEQUENCE</scope>
    <source>
        <strain evidence="2">M40</strain>
    </source>
</reference>
<evidence type="ECO:0000259" key="1">
    <source>
        <dbReference type="PROSITE" id="PS51704"/>
    </source>
</evidence>
<proteinExistence type="predicted"/>
<gene>
    <name evidence="2" type="ORF">AVW13_14365</name>
    <name evidence="3" type="ORF">B8X04_00800</name>
</gene>
<evidence type="ECO:0000313" key="5">
    <source>
        <dbReference type="Proteomes" id="UP000216867"/>
    </source>
</evidence>
<accession>A0A162ZC99</accession>
<dbReference type="EMBL" id="NCWY01000001">
    <property type="protein sequence ID" value="PAK97150.1"/>
    <property type="molecule type" value="Genomic_DNA"/>
</dbReference>
<evidence type="ECO:0000313" key="4">
    <source>
        <dbReference type="Proteomes" id="UP000076612"/>
    </source>
</evidence>
<dbReference type="STRING" id="33889.AVW13_14365"/>
<protein>
    <submittedName>
        <fullName evidence="3">Glycerophosphodiester phosphodiesterase</fullName>
    </submittedName>
</protein>
<dbReference type="InterPro" id="IPR017946">
    <property type="entry name" value="PLC-like_Pdiesterase_TIM-brl"/>
</dbReference>
<dbReference type="Proteomes" id="UP000216867">
    <property type="component" value="Unassembled WGS sequence"/>
</dbReference>
<comment type="caution">
    <text evidence="3">The sequence shown here is derived from an EMBL/GenBank/DDBJ whole genome shotgun (WGS) entry which is preliminary data.</text>
</comment>
<dbReference type="RefSeq" id="WP_009377386.1">
    <property type="nucleotide sequence ID" value="NZ_CBDRLP010000002.1"/>
</dbReference>
<dbReference type="GO" id="GO:0006629">
    <property type="term" value="P:lipid metabolic process"/>
    <property type="evidence" value="ECO:0007669"/>
    <property type="project" value="InterPro"/>
</dbReference>
<sequence length="271" mass="29502">MPITVLTHPPKGGVRTPVPPLVIAHRGASAGWPENTIPAFVAGIDQGADMIEVDVHLSADGELVVVHDVTLDRTTNIRTLHPERTDTRVKSLTAAEIAELDAGSWKDESFVGLQVPTLAEVLALVHTTRTGLLLEVKHPNLYPGIAEAIVRACDELPDYLDRSLAAGLLVVQSADWDFVREFHELAPEVPVGLLGRPTLEQLREFAAWVDQINPEHIDADAEYLTTVHELGMSSLVWTVDAVTDMEKSIEYGADGIITNVPDVLVEVVEEL</sequence>
<dbReference type="InterPro" id="IPR030395">
    <property type="entry name" value="GP_PDE_dom"/>
</dbReference>
<dbReference type="Proteomes" id="UP000076612">
    <property type="component" value="Unassembled WGS sequence"/>
</dbReference>
<dbReference type="SUPFAM" id="SSF51695">
    <property type="entry name" value="PLC-like phosphodiesterases"/>
    <property type="match status" value="1"/>
</dbReference>
<dbReference type="PANTHER" id="PTHR46211">
    <property type="entry name" value="GLYCEROPHOSPHORYL DIESTER PHOSPHODIESTERASE"/>
    <property type="match status" value="1"/>
</dbReference>
<organism evidence="3 5">
    <name type="scientific">Brevibacterium casei</name>
    <dbReference type="NCBI Taxonomy" id="33889"/>
    <lineage>
        <taxon>Bacteria</taxon>
        <taxon>Bacillati</taxon>
        <taxon>Actinomycetota</taxon>
        <taxon>Actinomycetes</taxon>
        <taxon>Micrococcales</taxon>
        <taxon>Brevibacteriaceae</taxon>
        <taxon>Brevibacterium</taxon>
    </lineage>
</organism>
<evidence type="ECO:0000313" key="3">
    <source>
        <dbReference type="EMBL" id="PAK97150.1"/>
    </source>
</evidence>
<dbReference type="Gene3D" id="3.20.20.190">
    <property type="entry name" value="Phosphatidylinositol (PI) phosphodiesterase"/>
    <property type="match status" value="1"/>
</dbReference>
<dbReference type="AlphaFoldDB" id="A0A162ZC99"/>
<name>A0A162ZC99_9MICO</name>
<dbReference type="Pfam" id="PF03009">
    <property type="entry name" value="GDPD"/>
    <property type="match status" value="1"/>
</dbReference>
<dbReference type="GO" id="GO:0008081">
    <property type="term" value="F:phosphoric diester hydrolase activity"/>
    <property type="evidence" value="ECO:0007669"/>
    <property type="project" value="InterPro"/>
</dbReference>
<feature type="domain" description="GP-PDE" evidence="1">
    <location>
        <begin position="20"/>
        <end position="268"/>
    </location>
</feature>
<dbReference type="PROSITE" id="PS51704">
    <property type="entry name" value="GP_PDE"/>
    <property type="match status" value="1"/>
</dbReference>
<reference evidence="3 5" key="3">
    <citation type="submission" date="2017-04" db="EMBL/GenBank/DDBJ databases">
        <title>Kefir bacterial isolates.</title>
        <authorList>
            <person name="Kim Y."/>
            <person name="Blasche S."/>
            <person name="Patil K.R."/>
        </authorList>
    </citation>
    <scope>NUCLEOTIDE SEQUENCE [LARGE SCALE GENOMIC DNA]</scope>
    <source>
        <strain evidence="3 5">OG2</strain>
    </source>
</reference>
<evidence type="ECO:0000313" key="2">
    <source>
        <dbReference type="EMBL" id="KZE17066.1"/>
    </source>
</evidence>
<dbReference type="EMBL" id="LQQR01000028">
    <property type="protein sequence ID" value="KZE17066.1"/>
    <property type="molecule type" value="Genomic_DNA"/>
</dbReference>
<reference evidence="4" key="1">
    <citation type="submission" date="2016-01" db="EMBL/GenBank/DDBJ databases">
        <title>Draft genome of Chromobacterium sp. F49.</title>
        <authorList>
            <person name="Hong K.W."/>
        </authorList>
    </citation>
    <scope>NUCLEOTIDE SEQUENCE [LARGE SCALE GENOMIC DNA]</scope>
    <source>
        <strain evidence="4">M40</strain>
    </source>
</reference>